<accession>A0A327MA08</accession>
<dbReference type="CDD" id="cd16441">
    <property type="entry name" value="beta_Kdo_transferase_KpsS"/>
    <property type="match status" value="1"/>
</dbReference>
<dbReference type="EMBL" id="QLIX01000003">
    <property type="protein sequence ID" value="RAI59760.1"/>
    <property type="molecule type" value="Genomic_DNA"/>
</dbReference>
<dbReference type="Proteomes" id="UP000249065">
    <property type="component" value="Unassembled WGS sequence"/>
</dbReference>
<dbReference type="Pfam" id="PF05159">
    <property type="entry name" value="Capsule_synth"/>
    <property type="match status" value="1"/>
</dbReference>
<organism evidence="1 2">
    <name type="scientific">Roseicella frigidaeris</name>
    <dbReference type="NCBI Taxonomy" id="2230885"/>
    <lineage>
        <taxon>Bacteria</taxon>
        <taxon>Pseudomonadati</taxon>
        <taxon>Pseudomonadota</taxon>
        <taxon>Alphaproteobacteria</taxon>
        <taxon>Acetobacterales</taxon>
        <taxon>Roseomonadaceae</taxon>
        <taxon>Roseicella</taxon>
    </lineage>
</organism>
<evidence type="ECO:0000313" key="2">
    <source>
        <dbReference type="Proteomes" id="UP000249065"/>
    </source>
</evidence>
<evidence type="ECO:0000313" key="1">
    <source>
        <dbReference type="EMBL" id="RAI59760.1"/>
    </source>
</evidence>
<dbReference type="AlphaFoldDB" id="A0A327MA08"/>
<reference evidence="2" key="1">
    <citation type="submission" date="2018-06" db="EMBL/GenBank/DDBJ databases">
        <authorList>
            <person name="Khan S.A."/>
        </authorList>
    </citation>
    <scope>NUCLEOTIDE SEQUENCE [LARGE SCALE GENOMIC DNA]</scope>
    <source>
        <strain evidence="2">DB-1506</strain>
    </source>
</reference>
<dbReference type="GO" id="GO:0015774">
    <property type="term" value="P:polysaccharide transport"/>
    <property type="evidence" value="ECO:0007669"/>
    <property type="project" value="InterPro"/>
</dbReference>
<protein>
    <submittedName>
        <fullName evidence="1">Capsular biosynthesis protein</fullName>
    </submittedName>
</protein>
<dbReference type="OrthoDB" id="9794206at2"/>
<keyword evidence="2" id="KW-1185">Reference proteome</keyword>
<dbReference type="RefSeq" id="WP_111468791.1">
    <property type="nucleotide sequence ID" value="NZ_QLIX01000003.1"/>
</dbReference>
<proteinExistence type="predicted"/>
<comment type="caution">
    <text evidence="1">The sequence shown here is derived from an EMBL/GenBank/DDBJ whole genome shotgun (WGS) entry which is preliminary data.</text>
</comment>
<dbReference type="GO" id="GO:0000271">
    <property type="term" value="P:polysaccharide biosynthetic process"/>
    <property type="evidence" value="ECO:0007669"/>
    <property type="project" value="InterPro"/>
</dbReference>
<sequence length="416" mass="45757">MPPLPPAPSRRFLFLQGPISPFFAELAAGLRQLGHATRRINLCLGDRLFWDGSAAHDYRGRSRDWPGFVAGVLERERITDLVLLGEQRPYHKAAIAAARARGVAVTVTDYGYIRPDWIVFERDGMGAESRFPRDPAAIRAIAARCPAPDLAHRYGDDFALQARWDMLHHLASLLPLPFPHYESYLLHAPVPAYLGTGLRLLRRPRQTARAAQALAELAPRGPLWLFAMQMENDYSIRAYSDFPNNDAALRRVIGSFARGAPPEGRLLVKVHPLDPGLKRWGTRLRQIAAEAGIEGRVHLLDGALPADPAILASCGVVTINSTLAVQAIALGRPVLALGRAIYQIPGLAWQGAPDAFWTQARPPEPDLADAFLRAIAACLHIRGRFYGRPGLDVAVAGAVRRLHLDLVNQPLPEVMH</sequence>
<name>A0A327MA08_9PROT</name>
<dbReference type="InterPro" id="IPR007833">
    <property type="entry name" value="Capsule_polysaccharide_synth"/>
</dbReference>
<gene>
    <name evidence="1" type="ORF">DOO78_05745</name>
</gene>